<dbReference type="Pfam" id="PF00924">
    <property type="entry name" value="MS_channel_2nd"/>
    <property type="match status" value="1"/>
</dbReference>
<dbReference type="Gene3D" id="2.30.30.60">
    <property type="match status" value="1"/>
</dbReference>
<dbReference type="EMBL" id="BAABJZ010000013">
    <property type="protein sequence ID" value="GAA4878422.1"/>
    <property type="molecule type" value="Genomic_DNA"/>
</dbReference>
<feature type="domain" description="Mechanosensitive ion channel MscS" evidence="6">
    <location>
        <begin position="195"/>
        <end position="263"/>
    </location>
</feature>
<feature type="transmembrane region" description="Helical" evidence="5">
    <location>
        <begin position="176"/>
        <end position="204"/>
    </location>
</feature>
<comment type="subcellular location">
    <subcellularLocation>
        <location evidence="1">Membrane</location>
    </subcellularLocation>
</comment>
<accession>A0ABP9EJ97</accession>
<sequence>METEIRVEMRHKITQWLAELGLPVQGSDWQATLILSALALLLAGLGYLLFKRVAGRALTALSSHLAGPWSGPFQQHRVVAKAAMIVPLVILDLFTPLVLSAWAWWERAITIGLELCILVAVVRLLFAVLDTALDVANLNAISRRLPVQSIIQLIKLFLFVLAAILFAAVLMDRSPIYLLSGLGVATGLLLLVFRDTILGFVAGIQLSANRMVSRGDWVQMDKYGADGDVLEVSLTTVKVQNWDKTITMIPAHAMVSDSFRNWQGMQASGGRRIKRSLLLDLHSVHFADEALLARLGQIELLSAYLKNKGVELQASNAELANPQQPANGRRLTNIGCFRAYMQAYLEAHPQIHKDMTLMVRQLAPTEGGLPLELYCFTNDIRWPVYEGIQADIFDHALAVLPQFELRAMQQPTGADLRSLAASG</sequence>
<feature type="transmembrane region" description="Helical" evidence="5">
    <location>
        <begin position="29"/>
        <end position="50"/>
    </location>
</feature>
<proteinExistence type="predicted"/>
<keyword evidence="8" id="KW-1185">Reference proteome</keyword>
<dbReference type="PANTHER" id="PTHR30414:SF0">
    <property type="entry name" value="MINICONDUCTANCE MECHANOSENSITIVE CHANNEL YBDG"/>
    <property type="match status" value="1"/>
</dbReference>
<feature type="transmembrane region" description="Helical" evidence="5">
    <location>
        <begin position="150"/>
        <end position="170"/>
    </location>
</feature>
<organism evidence="7 8">
    <name type="scientific">Ferrimonas pelagia</name>
    <dbReference type="NCBI Taxonomy" id="1177826"/>
    <lineage>
        <taxon>Bacteria</taxon>
        <taxon>Pseudomonadati</taxon>
        <taxon>Pseudomonadota</taxon>
        <taxon>Gammaproteobacteria</taxon>
        <taxon>Alteromonadales</taxon>
        <taxon>Ferrimonadaceae</taxon>
        <taxon>Ferrimonas</taxon>
    </lineage>
</organism>
<evidence type="ECO:0000256" key="1">
    <source>
        <dbReference type="ARBA" id="ARBA00004370"/>
    </source>
</evidence>
<keyword evidence="4 5" id="KW-0472">Membrane</keyword>
<evidence type="ECO:0000256" key="2">
    <source>
        <dbReference type="ARBA" id="ARBA00022692"/>
    </source>
</evidence>
<name>A0ABP9EJ97_9GAMM</name>
<dbReference type="InterPro" id="IPR030192">
    <property type="entry name" value="YbdG"/>
</dbReference>
<feature type="transmembrane region" description="Helical" evidence="5">
    <location>
        <begin position="111"/>
        <end position="129"/>
    </location>
</feature>
<keyword evidence="3 5" id="KW-1133">Transmembrane helix</keyword>
<keyword evidence="2 5" id="KW-0812">Transmembrane</keyword>
<dbReference type="PANTHER" id="PTHR30414">
    <property type="entry name" value="MINICONDUCTANCE MECHANOSENSITIVE CHANNEL YBDG"/>
    <property type="match status" value="1"/>
</dbReference>
<evidence type="ECO:0000256" key="5">
    <source>
        <dbReference type="SAM" id="Phobius"/>
    </source>
</evidence>
<dbReference type="InterPro" id="IPR023408">
    <property type="entry name" value="MscS_beta-dom_sf"/>
</dbReference>
<dbReference type="Proteomes" id="UP001499988">
    <property type="component" value="Unassembled WGS sequence"/>
</dbReference>
<gene>
    <name evidence="7" type="ORF">GCM10023333_09960</name>
</gene>
<dbReference type="SUPFAM" id="SSF50182">
    <property type="entry name" value="Sm-like ribonucleoproteins"/>
    <property type="match status" value="1"/>
</dbReference>
<evidence type="ECO:0000313" key="7">
    <source>
        <dbReference type="EMBL" id="GAA4878422.1"/>
    </source>
</evidence>
<evidence type="ECO:0000256" key="4">
    <source>
        <dbReference type="ARBA" id="ARBA00023136"/>
    </source>
</evidence>
<dbReference type="InterPro" id="IPR006685">
    <property type="entry name" value="MscS_channel_2nd"/>
</dbReference>
<reference evidence="8" key="1">
    <citation type="journal article" date="2019" name="Int. J. Syst. Evol. Microbiol.">
        <title>The Global Catalogue of Microorganisms (GCM) 10K type strain sequencing project: providing services to taxonomists for standard genome sequencing and annotation.</title>
        <authorList>
            <consortium name="The Broad Institute Genomics Platform"/>
            <consortium name="The Broad Institute Genome Sequencing Center for Infectious Disease"/>
            <person name="Wu L."/>
            <person name="Ma J."/>
        </authorList>
    </citation>
    <scope>NUCLEOTIDE SEQUENCE [LARGE SCALE GENOMIC DNA]</scope>
    <source>
        <strain evidence="8">JCM 18401</strain>
    </source>
</reference>
<feature type="transmembrane region" description="Helical" evidence="5">
    <location>
        <begin position="82"/>
        <end position="105"/>
    </location>
</feature>
<protein>
    <submittedName>
        <fullName evidence="7">Mechanosensitive ion channel</fullName>
    </submittedName>
</protein>
<evidence type="ECO:0000256" key="3">
    <source>
        <dbReference type="ARBA" id="ARBA00022989"/>
    </source>
</evidence>
<evidence type="ECO:0000259" key="6">
    <source>
        <dbReference type="Pfam" id="PF00924"/>
    </source>
</evidence>
<evidence type="ECO:0000313" key="8">
    <source>
        <dbReference type="Proteomes" id="UP001499988"/>
    </source>
</evidence>
<comment type="caution">
    <text evidence="7">The sequence shown here is derived from an EMBL/GenBank/DDBJ whole genome shotgun (WGS) entry which is preliminary data.</text>
</comment>
<dbReference type="InterPro" id="IPR010920">
    <property type="entry name" value="LSM_dom_sf"/>
</dbReference>